<keyword evidence="2" id="KW-1185">Reference proteome</keyword>
<dbReference type="Proteomes" id="UP001162162">
    <property type="component" value="Unassembled WGS sequence"/>
</dbReference>
<evidence type="ECO:0000313" key="2">
    <source>
        <dbReference type="Proteomes" id="UP001162162"/>
    </source>
</evidence>
<proteinExistence type="predicted"/>
<accession>A0AAV8XRL6</accession>
<evidence type="ECO:0000313" key="1">
    <source>
        <dbReference type="EMBL" id="KAJ8941447.1"/>
    </source>
</evidence>
<sequence length="170" mass="19153">MEEKNDLYGRVYHKSLQRNWNMSFSGTQIVENPELLSAIDEMNEKNNMSNLKIVIEEPKPFMKDVSFESPKLNQSILVPANKQLETRLPSGKRRITPMKLTSVSKDAASDQLLHKTGSEADKVIAQPPGIQINQLMCCEVPGDEPILKFINILDPLKMPPGLLLLKNVDL</sequence>
<dbReference type="EMBL" id="JAPWTK010000372">
    <property type="protein sequence ID" value="KAJ8941447.1"/>
    <property type="molecule type" value="Genomic_DNA"/>
</dbReference>
<reference evidence="1" key="1">
    <citation type="journal article" date="2023" name="Insect Mol. Biol.">
        <title>Genome sequencing provides insights into the evolution of gene families encoding plant cell wall-degrading enzymes in longhorned beetles.</title>
        <authorList>
            <person name="Shin N.R."/>
            <person name="Okamura Y."/>
            <person name="Kirsch R."/>
            <person name="Pauchet Y."/>
        </authorList>
    </citation>
    <scope>NUCLEOTIDE SEQUENCE</scope>
    <source>
        <strain evidence="1">AMC_N1</strain>
    </source>
</reference>
<dbReference type="AlphaFoldDB" id="A0AAV8XRL6"/>
<comment type="caution">
    <text evidence="1">The sequence shown here is derived from an EMBL/GenBank/DDBJ whole genome shotgun (WGS) entry which is preliminary data.</text>
</comment>
<organism evidence="1 2">
    <name type="scientific">Aromia moschata</name>
    <dbReference type="NCBI Taxonomy" id="1265417"/>
    <lineage>
        <taxon>Eukaryota</taxon>
        <taxon>Metazoa</taxon>
        <taxon>Ecdysozoa</taxon>
        <taxon>Arthropoda</taxon>
        <taxon>Hexapoda</taxon>
        <taxon>Insecta</taxon>
        <taxon>Pterygota</taxon>
        <taxon>Neoptera</taxon>
        <taxon>Endopterygota</taxon>
        <taxon>Coleoptera</taxon>
        <taxon>Polyphaga</taxon>
        <taxon>Cucujiformia</taxon>
        <taxon>Chrysomeloidea</taxon>
        <taxon>Cerambycidae</taxon>
        <taxon>Cerambycinae</taxon>
        <taxon>Callichromatini</taxon>
        <taxon>Aromia</taxon>
    </lineage>
</organism>
<name>A0AAV8XRL6_9CUCU</name>
<gene>
    <name evidence="1" type="ORF">NQ318_021107</name>
</gene>
<protein>
    <submittedName>
        <fullName evidence="1">Uncharacterized protein</fullName>
    </submittedName>
</protein>